<dbReference type="GeneID" id="84800584"/>
<feature type="domain" description="Chorismate mutase" evidence="2">
    <location>
        <begin position="1"/>
        <end position="85"/>
    </location>
</feature>
<dbReference type="OrthoDB" id="9802281at2"/>
<dbReference type="EMBL" id="ADGQ01000050">
    <property type="protein sequence ID" value="EFM64769.1"/>
    <property type="molecule type" value="Genomic_DNA"/>
</dbReference>
<evidence type="ECO:0000313" key="4">
    <source>
        <dbReference type="Proteomes" id="UP000003244"/>
    </source>
</evidence>
<keyword evidence="1 3" id="KW-0413">Isomerase</keyword>
<comment type="caution">
    <text evidence="3">The sequence shown here is derived from an EMBL/GenBank/DDBJ whole genome shotgun (WGS) entry which is preliminary data.</text>
</comment>
<dbReference type="InterPro" id="IPR036263">
    <property type="entry name" value="Chorismate_II_sf"/>
</dbReference>
<dbReference type="InterPro" id="IPR051331">
    <property type="entry name" value="Chorismate_mutase-related"/>
</dbReference>
<dbReference type="SMART" id="SM00830">
    <property type="entry name" value="CM_2"/>
    <property type="match status" value="1"/>
</dbReference>
<evidence type="ECO:0000256" key="1">
    <source>
        <dbReference type="ARBA" id="ARBA00023235"/>
    </source>
</evidence>
<proteinExistence type="predicted"/>
<dbReference type="Gene3D" id="1.20.59.10">
    <property type="entry name" value="Chorismate mutase"/>
    <property type="match status" value="1"/>
</dbReference>
<gene>
    <name evidence="3" type="ORF">HMPREF0634_1094</name>
</gene>
<accession>E0E2V5</accession>
<reference evidence="3 4" key="1">
    <citation type="submission" date="2010-08" db="EMBL/GenBank/DDBJ databases">
        <authorList>
            <person name="Harkins D.M."/>
            <person name="Madupu R."/>
            <person name="Durkin A.S."/>
            <person name="Torralba M."/>
            <person name="Methe B."/>
            <person name="Sutton G.G."/>
            <person name="Nelson K.E."/>
        </authorList>
    </citation>
    <scope>NUCLEOTIDE SEQUENCE [LARGE SCALE GENOMIC DNA]</scope>
    <source>
        <strain evidence="3 4">DSM 17678</strain>
    </source>
</reference>
<dbReference type="PROSITE" id="PS51168">
    <property type="entry name" value="CHORISMATE_MUT_2"/>
    <property type="match status" value="1"/>
</dbReference>
<dbReference type="GO" id="GO:0009697">
    <property type="term" value="P:salicylic acid biosynthetic process"/>
    <property type="evidence" value="ECO:0007669"/>
    <property type="project" value="TreeGrafter"/>
</dbReference>
<dbReference type="RefSeq" id="WP_007789438.1">
    <property type="nucleotide sequence ID" value="NZ_ADGQ01000050.1"/>
</dbReference>
<evidence type="ECO:0000313" key="3">
    <source>
        <dbReference type="EMBL" id="EFM64769.1"/>
    </source>
</evidence>
<dbReference type="EC" id="5.4.99.5" evidence="3"/>
<dbReference type="GO" id="GO:0046417">
    <property type="term" value="P:chorismate metabolic process"/>
    <property type="evidence" value="ECO:0007669"/>
    <property type="project" value="InterPro"/>
</dbReference>
<protein>
    <submittedName>
        <fullName evidence="3">Chorismate mutase</fullName>
        <ecNumber evidence="3">5.4.99.5</ecNumber>
    </submittedName>
</protein>
<dbReference type="InterPro" id="IPR036979">
    <property type="entry name" value="CM_dom_sf"/>
</dbReference>
<sequence>MDLGQIRTSIDQVDRDLVELLNRRFDLVDKVGLYKYIEGLEIENKDRESYIKDRLINDYDLKDEAILDIFEEIFAVSKARQSKNFASYKELQEECKKKKKILFS</sequence>
<evidence type="ECO:0000259" key="2">
    <source>
        <dbReference type="PROSITE" id="PS51168"/>
    </source>
</evidence>
<dbReference type="STRING" id="596315.HMPREF0634_1094"/>
<name>E0E2V5_9FIRM</name>
<dbReference type="AlphaFoldDB" id="E0E2V5"/>
<keyword evidence="4" id="KW-1185">Reference proteome</keyword>
<dbReference type="Pfam" id="PF01817">
    <property type="entry name" value="CM_2"/>
    <property type="match status" value="1"/>
</dbReference>
<dbReference type="PANTHER" id="PTHR38041">
    <property type="entry name" value="CHORISMATE MUTASE"/>
    <property type="match status" value="1"/>
</dbReference>
<dbReference type="InterPro" id="IPR002701">
    <property type="entry name" value="CM_II_prokaryot"/>
</dbReference>
<dbReference type="SUPFAM" id="SSF48600">
    <property type="entry name" value="Chorismate mutase II"/>
    <property type="match status" value="1"/>
</dbReference>
<organism evidence="3 4">
    <name type="scientific">Peptostreptococcus stomatis DSM 17678</name>
    <dbReference type="NCBI Taxonomy" id="596315"/>
    <lineage>
        <taxon>Bacteria</taxon>
        <taxon>Bacillati</taxon>
        <taxon>Bacillota</taxon>
        <taxon>Clostridia</taxon>
        <taxon>Peptostreptococcales</taxon>
        <taxon>Peptostreptococcaceae</taxon>
        <taxon>Peptostreptococcus</taxon>
    </lineage>
</organism>
<dbReference type="PANTHER" id="PTHR38041:SF1">
    <property type="entry name" value="CHORISMATE MUTASE"/>
    <property type="match status" value="1"/>
</dbReference>
<dbReference type="GO" id="GO:0004106">
    <property type="term" value="F:chorismate mutase activity"/>
    <property type="evidence" value="ECO:0007669"/>
    <property type="project" value="UniProtKB-EC"/>
</dbReference>
<dbReference type="Proteomes" id="UP000003244">
    <property type="component" value="Unassembled WGS sequence"/>
</dbReference>